<dbReference type="AlphaFoldDB" id="A0A399EJT7"/>
<keyword evidence="1" id="KW-1133">Transmembrane helix</keyword>
<sequence>MRKLRKFLSVVLAAAALCGLQVGLGQTSVAVYTGFPSLAGVQVQFGQLLVHAGLGWFGGLGAGAGYVLGSYTPSFFTPGSSLSWGVGAQVEAYDLPGGSSGVSVIPQVFVLNQFVFPEAGFGFMGKFSLGYGLTSDAAFGYSGITTLFGLGILVRL</sequence>
<protein>
    <submittedName>
        <fullName evidence="2">Uncharacterized protein</fullName>
    </submittedName>
</protein>
<keyword evidence="3" id="KW-1185">Reference proteome</keyword>
<evidence type="ECO:0000256" key="1">
    <source>
        <dbReference type="SAM" id="Phobius"/>
    </source>
</evidence>
<dbReference type="EMBL" id="QXDL01000094">
    <property type="protein sequence ID" value="RIH83349.1"/>
    <property type="molecule type" value="Genomic_DNA"/>
</dbReference>
<dbReference type="Proteomes" id="UP000265715">
    <property type="component" value="Unassembled WGS sequence"/>
</dbReference>
<keyword evidence="1" id="KW-0812">Transmembrane</keyword>
<gene>
    <name evidence="2" type="ORF">Mterra_02301</name>
</gene>
<reference evidence="2 3" key="1">
    <citation type="submission" date="2018-08" db="EMBL/GenBank/DDBJ databases">
        <title>Meiothermus terrae DSM 26712 genome sequencing project.</title>
        <authorList>
            <person name="Da Costa M.S."/>
            <person name="Albuquerque L."/>
            <person name="Raposo P."/>
            <person name="Froufe H.J.C."/>
            <person name="Barroso C.S."/>
            <person name="Egas C."/>
        </authorList>
    </citation>
    <scope>NUCLEOTIDE SEQUENCE [LARGE SCALE GENOMIC DNA]</scope>
    <source>
        <strain evidence="2 3">DSM 26712</strain>
    </source>
</reference>
<keyword evidence="1" id="KW-0472">Membrane</keyword>
<accession>A0A399EJT7</accession>
<feature type="transmembrane region" description="Helical" evidence="1">
    <location>
        <begin position="49"/>
        <end position="68"/>
    </location>
</feature>
<evidence type="ECO:0000313" key="3">
    <source>
        <dbReference type="Proteomes" id="UP000265715"/>
    </source>
</evidence>
<evidence type="ECO:0000313" key="2">
    <source>
        <dbReference type="EMBL" id="RIH83349.1"/>
    </source>
</evidence>
<name>A0A399EJT7_9DEIN</name>
<dbReference type="RefSeq" id="WP_147372728.1">
    <property type="nucleotide sequence ID" value="NZ_QXDL01000094.1"/>
</dbReference>
<comment type="caution">
    <text evidence="2">The sequence shown here is derived from an EMBL/GenBank/DDBJ whole genome shotgun (WGS) entry which is preliminary data.</text>
</comment>
<proteinExistence type="predicted"/>
<organism evidence="2 3">
    <name type="scientific">Calidithermus terrae</name>
    <dbReference type="NCBI Taxonomy" id="1408545"/>
    <lineage>
        <taxon>Bacteria</taxon>
        <taxon>Thermotogati</taxon>
        <taxon>Deinococcota</taxon>
        <taxon>Deinococci</taxon>
        <taxon>Thermales</taxon>
        <taxon>Thermaceae</taxon>
        <taxon>Calidithermus</taxon>
    </lineage>
</organism>